<accession>A0A9D2KRV2</accession>
<reference evidence="3" key="2">
    <citation type="submission" date="2021-04" db="EMBL/GenBank/DDBJ databases">
        <authorList>
            <person name="Gilroy R."/>
        </authorList>
    </citation>
    <scope>NUCLEOTIDE SEQUENCE</scope>
    <source>
        <strain evidence="3">5032</strain>
    </source>
</reference>
<keyword evidence="1" id="KW-0732">Signal</keyword>
<dbReference type="AlphaFoldDB" id="A0A9D2KRV2"/>
<dbReference type="EMBL" id="DWZD01000040">
    <property type="protein sequence ID" value="HJA79275.1"/>
    <property type="molecule type" value="Genomic_DNA"/>
</dbReference>
<name>A0A9D2KRV2_9BACT</name>
<feature type="chain" id="PRO_5038364240" description="FlgO domain-containing protein" evidence="1">
    <location>
        <begin position="23"/>
        <end position="207"/>
    </location>
</feature>
<evidence type="ECO:0000313" key="3">
    <source>
        <dbReference type="EMBL" id="HJA79275.1"/>
    </source>
</evidence>
<gene>
    <name evidence="3" type="ORF">H9784_06890</name>
</gene>
<dbReference type="Pfam" id="PF17680">
    <property type="entry name" value="FlgO"/>
    <property type="match status" value="1"/>
</dbReference>
<proteinExistence type="predicted"/>
<organism evidence="3 4">
    <name type="scientific">Candidatus Desulfovibrio intestinavium</name>
    <dbReference type="NCBI Taxonomy" id="2838534"/>
    <lineage>
        <taxon>Bacteria</taxon>
        <taxon>Pseudomonadati</taxon>
        <taxon>Thermodesulfobacteriota</taxon>
        <taxon>Desulfovibrionia</taxon>
        <taxon>Desulfovibrionales</taxon>
        <taxon>Desulfovibrionaceae</taxon>
        <taxon>Desulfovibrio</taxon>
    </lineage>
</organism>
<comment type="caution">
    <text evidence="3">The sequence shown here is derived from an EMBL/GenBank/DDBJ whole genome shotgun (WGS) entry which is preliminary data.</text>
</comment>
<reference evidence="3" key="1">
    <citation type="journal article" date="2021" name="PeerJ">
        <title>Extensive microbial diversity within the chicken gut microbiome revealed by metagenomics and culture.</title>
        <authorList>
            <person name="Gilroy R."/>
            <person name="Ravi A."/>
            <person name="Getino M."/>
            <person name="Pursley I."/>
            <person name="Horton D.L."/>
            <person name="Alikhan N.F."/>
            <person name="Baker D."/>
            <person name="Gharbi K."/>
            <person name="Hall N."/>
            <person name="Watson M."/>
            <person name="Adriaenssens E.M."/>
            <person name="Foster-Nyarko E."/>
            <person name="Jarju S."/>
            <person name="Secka A."/>
            <person name="Antonio M."/>
            <person name="Oren A."/>
            <person name="Chaudhuri R.R."/>
            <person name="La Ragione R."/>
            <person name="Hildebrand F."/>
            <person name="Pallen M.J."/>
        </authorList>
    </citation>
    <scope>NUCLEOTIDE SEQUENCE</scope>
    <source>
        <strain evidence="3">5032</strain>
    </source>
</reference>
<evidence type="ECO:0000259" key="2">
    <source>
        <dbReference type="Pfam" id="PF17680"/>
    </source>
</evidence>
<feature type="domain" description="FlgO" evidence="2">
    <location>
        <begin position="64"/>
        <end position="179"/>
    </location>
</feature>
<protein>
    <recommendedName>
        <fullName evidence="2">FlgO domain-containing protein</fullName>
    </recommendedName>
</protein>
<sequence>MKRLCLLLLMLGLSLLPLTAAAFFGGNVPSAADDITKQLDKQLMMRYAGRDPGMTKANREAVARAGIMILGTSPANINDLTESSPLARQMMEEISRGLIEKGYRFKELRTGSYVRFDRDSGEFLLTRDVKKLESRTAKGQAVMAGTYVVTRDQVRFSIRLIHIPSNEVMAMGTATVPITDDIYPLLRDPYNPSRSNSGVPSSYTRLQ</sequence>
<feature type="signal peptide" evidence="1">
    <location>
        <begin position="1"/>
        <end position="22"/>
    </location>
</feature>
<dbReference type="Proteomes" id="UP000823821">
    <property type="component" value="Unassembled WGS sequence"/>
</dbReference>
<evidence type="ECO:0000313" key="4">
    <source>
        <dbReference type="Proteomes" id="UP000823821"/>
    </source>
</evidence>
<dbReference type="InterPro" id="IPR041215">
    <property type="entry name" value="FlgO_dom"/>
</dbReference>
<evidence type="ECO:0000256" key="1">
    <source>
        <dbReference type="SAM" id="SignalP"/>
    </source>
</evidence>